<dbReference type="EMBL" id="FOYN01000005">
    <property type="protein sequence ID" value="SFR59624.1"/>
    <property type="molecule type" value="Genomic_DNA"/>
</dbReference>
<dbReference type="OrthoDB" id="346178at2157"/>
<dbReference type="AlphaFoldDB" id="A0A1I6HYZ9"/>
<dbReference type="RefSeq" id="WP_092924133.1">
    <property type="nucleotide sequence ID" value="NZ_FOYN01000005.1"/>
</dbReference>
<accession>A0A1I6HYZ9</accession>
<name>A0A1I6HYZ9_HALSD</name>
<evidence type="ECO:0000313" key="1">
    <source>
        <dbReference type="EMBL" id="SFR59624.1"/>
    </source>
</evidence>
<protein>
    <submittedName>
        <fullName evidence="1">Uncharacterized protein</fullName>
    </submittedName>
</protein>
<gene>
    <name evidence="1" type="ORF">SAMN04487937_2987</name>
</gene>
<evidence type="ECO:0000313" key="2">
    <source>
        <dbReference type="Proteomes" id="UP000198932"/>
    </source>
</evidence>
<organism evidence="1 2">
    <name type="scientific">Halorubrum sodomense</name>
    <dbReference type="NCBI Taxonomy" id="35743"/>
    <lineage>
        <taxon>Archaea</taxon>
        <taxon>Methanobacteriati</taxon>
        <taxon>Methanobacteriota</taxon>
        <taxon>Stenosarchaea group</taxon>
        <taxon>Halobacteria</taxon>
        <taxon>Halobacteriales</taxon>
        <taxon>Haloferacaceae</taxon>
        <taxon>Halorubrum</taxon>
    </lineage>
</organism>
<dbReference type="Proteomes" id="UP000198932">
    <property type="component" value="Unassembled WGS sequence"/>
</dbReference>
<proteinExistence type="predicted"/>
<reference evidence="2" key="1">
    <citation type="submission" date="2016-10" db="EMBL/GenBank/DDBJ databases">
        <authorList>
            <person name="Varghese N."/>
            <person name="Submissions S."/>
        </authorList>
    </citation>
    <scope>NUCLEOTIDE SEQUENCE [LARGE SCALE GENOMIC DNA]</scope>
    <source>
        <strain evidence="2">RD 26</strain>
    </source>
</reference>
<dbReference type="STRING" id="35743.SAMN04487937_2987"/>
<keyword evidence="2" id="KW-1185">Reference proteome</keyword>
<sequence length="241" mass="26093">MSDVMDRLADANVRNTTLAPRQFETSTNSQGSLSDIAALVADTALALRTGRSNPLRIAIPAYQSFTTAGDGSDQTFQVTHDLTECPDTQDVVVWFDDAYQGSPKSVNHDTDEFTVSGPGSAVTVHAYYIAGDAASFDIRKKTPSAKTTNSEKLYEVNLGLLHDANQSEQPEFLELNESKLQRFLASDMELTARLKAPYQIRWTDPDGDGTEPTNALLQVPAQKSNGEISGLTSAISADMGR</sequence>